<reference evidence="1" key="2">
    <citation type="submission" date="2020-05" db="UniProtKB">
        <authorList>
            <consortium name="EnsemblMetazoa"/>
        </authorList>
    </citation>
    <scope>IDENTIFICATION</scope>
    <source>
        <strain evidence="1">Epiroticus2</strain>
    </source>
</reference>
<keyword evidence="2" id="KW-1185">Reference proteome</keyword>
<sequence>MLNVCSVCLPDWEVLPEHPVVLSQWGQQLNSTKLGPKEEGDDIVLTCRVVGGIKQRSVVPSGDQATDWTGSVRVEYSQVIANVLQWNPSMEPRLQPR</sequence>
<dbReference type="EnsemblMetazoa" id="AEPI009373-RA">
    <property type="protein sequence ID" value="AEPI009373-PA"/>
    <property type="gene ID" value="AEPI009373"/>
</dbReference>
<reference evidence="2" key="1">
    <citation type="submission" date="2013-03" db="EMBL/GenBank/DDBJ databases">
        <title>The Genome Sequence of Anopheles epiroticus epiroticus2.</title>
        <authorList>
            <consortium name="The Broad Institute Genomics Platform"/>
            <person name="Neafsey D.E."/>
            <person name="Howell P."/>
            <person name="Walker B."/>
            <person name="Young S.K."/>
            <person name="Zeng Q."/>
            <person name="Gargeya S."/>
            <person name="Fitzgerald M."/>
            <person name="Haas B."/>
            <person name="Abouelleil A."/>
            <person name="Allen A.W."/>
            <person name="Alvarado L."/>
            <person name="Arachchi H.M."/>
            <person name="Berlin A.M."/>
            <person name="Chapman S.B."/>
            <person name="Gainer-Dewar J."/>
            <person name="Goldberg J."/>
            <person name="Griggs A."/>
            <person name="Gujja S."/>
            <person name="Hansen M."/>
            <person name="Howarth C."/>
            <person name="Imamovic A."/>
            <person name="Ireland A."/>
            <person name="Larimer J."/>
            <person name="McCowan C."/>
            <person name="Murphy C."/>
            <person name="Pearson M."/>
            <person name="Poon T.W."/>
            <person name="Priest M."/>
            <person name="Roberts A."/>
            <person name="Saif S."/>
            <person name="Shea T."/>
            <person name="Sisk P."/>
            <person name="Sykes S."/>
            <person name="Wortman J."/>
            <person name="Nusbaum C."/>
            <person name="Birren B."/>
        </authorList>
    </citation>
    <scope>NUCLEOTIDE SEQUENCE [LARGE SCALE GENOMIC DNA]</scope>
    <source>
        <strain evidence="2">Epiroticus2</strain>
    </source>
</reference>
<dbReference type="STRING" id="199890.A0A182PQZ2"/>
<dbReference type="VEuPathDB" id="VectorBase:AEPI009373"/>
<name>A0A182PQZ2_9DIPT</name>
<accession>A0A182PQZ2</accession>
<proteinExistence type="predicted"/>
<evidence type="ECO:0000313" key="1">
    <source>
        <dbReference type="EnsemblMetazoa" id="AEPI009373-PA"/>
    </source>
</evidence>
<evidence type="ECO:0000313" key="2">
    <source>
        <dbReference type="Proteomes" id="UP000075885"/>
    </source>
</evidence>
<protein>
    <submittedName>
        <fullName evidence="1">Uncharacterized protein</fullName>
    </submittedName>
</protein>
<dbReference type="AlphaFoldDB" id="A0A182PQZ2"/>
<organism evidence="1 2">
    <name type="scientific">Anopheles epiroticus</name>
    <dbReference type="NCBI Taxonomy" id="199890"/>
    <lineage>
        <taxon>Eukaryota</taxon>
        <taxon>Metazoa</taxon>
        <taxon>Ecdysozoa</taxon>
        <taxon>Arthropoda</taxon>
        <taxon>Hexapoda</taxon>
        <taxon>Insecta</taxon>
        <taxon>Pterygota</taxon>
        <taxon>Neoptera</taxon>
        <taxon>Endopterygota</taxon>
        <taxon>Diptera</taxon>
        <taxon>Nematocera</taxon>
        <taxon>Culicoidea</taxon>
        <taxon>Culicidae</taxon>
        <taxon>Anophelinae</taxon>
        <taxon>Anopheles</taxon>
    </lineage>
</organism>
<dbReference type="Proteomes" id="UP000075885">
    <property type="component" value="Unassembled WGS sequence"/>
</dbReference>